<evidence type="ECO:0000313" key="1">
    <source>
        <dbReference type="EMBL" id="NYF79905.1"/>
    </source>
</evidence>
<gene>
    <name evidence="1" type="ORF">HDF17_002225</name>
</gene>
<reference evidence="1 2" key="1">
    <citation type="submission" date="2020-07" db="EMBL/GenBank/DDBJ databases">
        <title>Genomic Encyclopedia of Type Strains, Phase IV (KMG-V): Genome sequencing to study the core and pangenomes of soil and plant-associated prokaryotes.</title>
        <authorList>
            <person name="Whitman W."/>
        </authorList>
    </citation>
    <scope>NUCLEOTIDE SEQUENCE [LARGE SCALE GENOMIC DNA]</scope>
    <source>
        <strain evidence="1 2">X4EP2</strain>
    </source>
</reference>
<dbReference type="EMBL" id="JACCCW010000002">
    <property type="protein sequence ID" value="NYF79905.1"/>
    <property type="molecule type" value="Genomic_DNA"/>
</dbReference>
<dbReference type="AlphaFoldDB" id="A0A7Y9PHL6"/>
<accession>A0A7Y9PHL6</accession>
<comment type="caution">
    <text evidence="1">The sequence shown here is derived from an EMBL/GenBank/DDBJ whole genome shotgun (WGS) entry which is preliminary data.</text>
</comment>
<sequence length="181" mass="20266">MTKRCPEPLRLVCRRNAEEPFEFAAELRGAFVPDPLRCNGGSERVLHHEHSYLVKTNSLEILQGRGVGEGFEVVMQRGKVELSIAVTGGAKLVWFRTFVKVVSNRACSFSVMRNCFATQRLTLAVPGPWRIPTQRPAPAGGCERRKVEILSSRLSRVKVFGHDIRTKHGSTIDNIDIRLIA</sequence>
<organism evidence="1 2">
    <name type="scientific">Granulicella arctica</name>
    <dbReference type="NCBI Taxonomy" id="940613"/>
    <lineage>
        <taxon>Bacteria</taxon>
        <taxon>Pseudomonadati</taxon>
        <taxon>Acidobacteriota</taxon>
        <taxon>Terriglobia</taxon>
        <taxon>Terriglobales</taxon>
        <taxon>Acidobacteriaceae</taxon>
        <taxon>Granulicella</taxon>
    </lineage>
</organism>
<proteinExistence type="predicted"/>
<evidence type="ECO:0000313" key="2">
    <source>
        <dbReference type="Proteomes" id="UP000589520"/>
    </source>
</evidence>
<keyword evidence="2" id="KW-1185">Reference proteome</keyword>
<name>A0A7Y9PHL6_9BACT</name>
<dbReference type="Proteomes" id="UP000589520">
    <property type="component" value="Unassembled WGS sequence"/>
</dbReference>
<protein>
    <submittedName>
        <fullName evidence="1">Uncharacterized protein</fullName>
    </submittedName>
</protein>